<accession>A0A1A9Z8L8</accession>
<keyword evidence="3" id="KW-1185">Reference proteome</keyword>
<keyword evidence="1" id="KW-0472">Membrane</keyword>
<name>A0A1A9Z8L8_GLOPL</name>
<evidence type="ECO:0000313" key="2">
    <source>
        <dbReference type="EnsemblMetazoa" id="GPAI007050-PA"/>
    </source>
</evidence>
<feature type="transmembrane region" description="Helical" evidence="1">
    <location>
        <begin position="118"/>
        <end position="140"/>
    </location>
</feature>
<evidence type="ECO:0000313" key="3">
    <source>
        <dbReference type="Proteomes" id="UP000092445"/>
    </source>
</evidence>
<keyword evidence="1" id="KW-0812">Transmembrane</keyword>
<dbReference type="Proteomes" id="UP000092445">
    <property type="component" value="Unassembled WGS sequence"/>
</dbReference>
<sequence length="149" mass="16815">MKFYNMLNGHVELLVVRDHFEVFEISFNSVSLTAHILKLFAAANVVSGSICYALRKLCYASVFMLRLEYFIISNTEDTFALTVKTNCVVNIVIMLSIFQPAYLHTCLYTFDQDVGPPGITLLICYVMLCAAVILVLMHTIKSACDMHNM</sequence>
<feature type="transmembrane region" description="Helical" evidence="1">
    <location>
        <begin position="36"/>
        <end position="58"/>
    </location>
</feature>
<dbReference type="EnsemblMetazoa" id="GPAI007050-RA">
    <property type="protein sequence ID" value="GPAI007050-PA"/>
    <property type="gene ID" value="GPAI007050"/>
</dbReference>
<keyword evidence="1" id="KW-1133">Transmembrane helix</keyword>
<reference evidence="2" key="2">
    <citation type="submission" date="2020-05" db="UniProtKB">
        <authorList>
            <consortium name="EnsemblMetazoa"/>
        </authorList>
    </citation>
    <scope>IDENTIFICATION</scope>
    <source>
        <strain evidence="2">IAEA</strain>
    </source>
</reference>
<reference evidence="3" key="1">
    <citation type="submission" date="2014-03" db="EMBL/GenBank/DDBJ databases">
        <authorList>
            <person name="Aksoy S."/>
            <person name="Warren W."/>
            <person name="Wilson R.K."/>
        </authorList>
    </citation>
    <scope>NUCLEOTIDE SEQUENCE [LARGE SCALE GENOMIC DNA]</scope>
    <source>
        <strain evidence="3">IAEA</strain>
    </source>
</reference>
<dbReference type="AlphaFoldDB" id="A0A1A9Z8L8"/>
<feature type="transmembrane region" description="Helical" evidence="1">
    <location>
        <begin position="79"/>
        <end position="98"/>
    </location>
</feature>
<proteinExistence type="predicted"/>
<dbReference type="VEuPathDB" id="VectorBase:GPAI007050"/>
<evidence type="ECO:0000256" key="1">
    <source>
        <dbReference type="SAM" id="Phobius"/>
    </source>
</evidence>
<organism evidence="2 3">
    <name type="scientific">Glossina pallidipes</name>
    <name type="common">Tsetse fly</name>
    <dbReference type="NCBI Taxonomy" id="7398"/>
    <lineage>
        <taxon>Eukaryota</taxon>
        <taxon>Metazoa</taxon>
        <taxon>Ecdysozoa</taxon>
        <taxon>Arthropoda</taxon>
        <taxon>Hexapoda</taxon>
        <taxon>Insecta</taxon>
        <taxon>Pterygota</taxon>
        <taxon>Neoptera</taxon>
        <taxon>Endopterygota</taxon>
        <taxon>Diptera</taxon>
        <taxon>Brachycera</taxon>
        <taxon>Muscomorpha</taxon>
        <taxon>Hippoboscoidea</taxon>
        <taxon>Glossinidae</taxon>
        <taxon>Glossina</taxon>
    </lineage>
</organism>
<protein>
    <submittedName>
        <fullName evidence="2">Uncharacterized protein</fullName>
    </submittedName>
</protein>